<dbReference type="Gene3D" id="3.30.420.130">
    <property type="entry name" value="Dinitrogenase iron-molybdenum cofactor biosynthesis domain"/>
    <property type="match status" value="1"/>
</dbReference>
<dbReference type="AlphaFoldDB" id="A0A0C2HTG3"/>
<dbReference type="InterPro" id="IPR051840">
    <property type="entry name" value="NifX/NifY_domain"/>
</dbReference>
<dbReference type="Proteomes" id="UP000035068">
    <property type="component" value="Unassembled WGS sequence"/>
</dbReference>
<organism evidence="2 3">
    <name type="scientific">Geoalkalibacter ferrihydriticus DSM 17813</name>
    <dbReference type="NCBI Taxonomy" id="1121915"/>
    <lineage>
        <taxon>Bacteria</taxon>
        <taxon>Pseudomonadati</taxon>
        <taxon>Thermodesulfobacteriota</taxon>
        <taxon>Desulfuromonadia</taxon>
        <taxon>Desulfuromonadales</taxon>
        <taxon>Geoalkalibacteraceae</taxon>
        <taxon>Geoalkalibacter</taxon>
    </lineage>
</organism>
<dbReference type="InterPro" id="IPR036105">
    <property type="entry name" value="DiNase_FeMo-co_biosyn_sf"/>
</dbReference>
<accession>A0A0C2HTG3</accession>
<keyword evidence="3" id="KW-1185">Reference proteome</keyword>
<feature type="domain" description="Dinitrogenase iron-molybdenum cofactor biosynthesis" evidence="1">
    <location>
        <begin position="10"/>
        <end position="103"/>
    </location>
</feature>
<protein>
    <submittedName>
        <fullName evidence="2">Dinitrogenase iron-molybdenum cofactor biosynthesis protein</fullName>
    </submittedName>
</protein>
<name>A0A0C2HTG3_9BACT</name>
<dbReference type="PANTHER" id="PTHR33937">
    <property type="entry name" value="IRON-MOLYBDENUM PROTEIN-RELATED-RELATED"/>
    <property type="match status" value="1"/>
</dbReference>
<reference evidence="2 3" key="1">
    <citation type="submission" date="2014-12" db="EMBL/GenBank/DDBJ databases">
        <title>Genomes of Geoalkalibacter ferrihydriticus and Geoalkalibacter subterraneus, two haloalkaliphilic metal-reducing members of the Geobacteraceae.</title>
        <authorList>
            <person name="Badalamenti J.P."/>
            <person name="Torres C.I."/>
            <person name="Krajmalnik-Brown R."/>
            <person name="Bond D.R."/>
        </authorList>
    </citation>
    <scope>NUCLEOTIDE SEQUENCE [LARGE SCALE GENOMIC DNA]</scope>
    <source>
        <strain evidence="2 3">DSM 17813</strain>
    </source>
</reference>
<proteinExistence type="predicted"/>
<evidence type="ECO:0000259" key="1">
    <source>
        <dbReference type="Pfam" id="PF02579"/>
    </source>
</evidence>
<dbReference type="InterPro" id="IPR034165">
    <property type="entry name" value="NifB_C"/>
</dbReference>
<dbReference type="PANTHER" id="PTHR33937:SF1">
    <property type="entry name" value="IRON-MOLIBDENUM COFACTOR PROCESSING PROTEIN"/>
    <property type="match status" value="1"/>
</dbReference>
<dbReference type="SUPFAM" id="SSF53146">
    <property type="entry name" value="Nitrogenase accessory factor-like"/>
    <property type="match status" value="1"/>
</dbReference>
<sequence length="121" mass="12697">MLIAVASKSGTLVDQHFGHAERFLIYDCAGGKPQLVDQKPVEKYCSFDPDHPFREDKFSAILAALAGCRAVVSAQIGELPRQELEKRGISAISAVGPIDQAILAAHGTLCGCGGGCGPNNC</sequence>
<evidence type="ECO:0000313" key="2">
    <source>
        <dbReference type="EMBL" id="KIH76117.1"/>
    </source>
</evidence>
<dbReference type="InterPro" id="IPR003731">
    <property type="entry name" value="Di-Nase_FeMo-co_biosynth"/>
</dbReference>
<dbReference type="RefSeq" id="WP_040100075.1">
    <property type="nucleotide sequence ID" value="NZ_JWJD01000005.1"/>
</dbReference>
<dbReference type="EMBL" id="JWJD01000005">
    <property type="protein sequence ID" value="KIH76117.1"/>
    <property type="molecule type" value="Genomic_DNA"/>
</dbReference>
<dbReference type="Pfam" id="PF02579">
    <property type="entry name" value="Nitro_FeMo-Co"/>
    <property type="match status" value="1"/>
</dbReference>
<comment type="caution">
    <text evidence="2">The sequence shown here is derived from an EMBL/GenBank/DDBJ whole genome shotgun (WGS) entry which is preliminary data.</text>
</comment>
<gene>
    <name evidence="2" type="ORF">GFER_12820</name>
</gene>
<evidence type="ECO:0000313" key="3">
    <source>
        <dbReference type="Proteomes" id="UP000035068"/>
    </source>
</evidence>
<dbReference type="CDD" id="cd00852">
    <property type="entry name" value="NifB"/>
    <property type="match status" value="1"/>
</dbReference>